<evidence type="ECO:0000313" key="2">
    <source>
        <dbReference type="EMBL" id="CAG7579686.1"/>
    </source>
</evidence>
<protein>
    <submittedName>
        <fullName evidence="2">Uncharacterized protein</fullName>
    </submittedName>
</protein>
<sequence>MKYLLSLITLLILNMGFSQSNEMDLFTQISTSQEWDGDIPSVVFNVKIDMYDEFELTKKLLSENIFEGDDEKLSKSILDKINQSTSESYKSDLSTITYISDNIFIILTSDMKSFEDEYVVLKGIKNDIEGGKDVKSNFNSLNNHLSDHVTKIKKEQSSSFRFKLIMYLIFFSTISMLVFIYFKKRSEKKKEILERENNYQTKTKWNTTTKLSDEGQKELNRYMNIFKGSSDTGPK</sequence>
<reference evidence="2" key="1">
    <citation type="submission" date="2021-06" db="EMBL/GenBank/DDBJ databases">
        <authorList>
            <person name="Gannon L."/>
            <person name="Redgwell R T."/>
            <person name="Michniewski S."/>
            <person name="Harrison D C."/>
            <person name="Millard A."/>
        </authorList>
    </citation>
    <scope>NUCLEOTIDE SEQUENCE</scope>
</reference>
<name>A0A8D9C878_9VIRU</name>
<keyword evidence="1" id="KW-0472">Membrane</keyword>
<accession>A0A8D9C878</accession>
<gene>
    <name evidence="2" type="ORF">SLAVMIC_00013</name>
</gene>
<keyword evidence="1" id="KW-0812">Transmembrane</keyword>
<keyword evidence="1" id="KW-1133">Transmembrane helix</keyword>
<evidence type="ECO:0000256" key="1">
    <source>
        <dbReference type="SAM" id="Phobius"/>
    </source>
</evidence>
<proteinExistence type="predicted"/>
<feature type="transmembrane region" description="Helical" evidence="1">
    <location>
        <begin position="164"/>
        <end position="182"/>
    </location>
</feature>
<organism evidence="2">
    <name type="scientific">uncultured marine phage</name>
    <dbReference type="NCBI Taxonomy" id="707152"/>
    <lineage>
        <taxon>Viruses</taxon>
        <taxon>environmental samples</taxon>
    </lineage>
</organism>
<dbReference type="EMBL" id="OU342829">
    <property type="protein sequence ID" value="CAG7579686.1"/>
    <property type="molecule type" value="Genomic_DNA"/>
</dbReference>